<reference evidence="3 4" key="1">
    <citation type="submission" date="2019-01" db="EMBL/GenBank/DDBJ databases">
        <title>Genome sequencing of strain FW100M-2.</title>
        <authorList>
            <person name="Heo J."/>
            <person name="Kim S.-J."/>
            <person name="Kim J.-S."/>
            <person name="Hong S.-B."/>
            <person name="Kwon S.-W."/>
        </authorList>
    </citation>
    <scope>NUCLEOTIDE SEQUENCE [LARGE SCALE GENOMIC DNA]</scope>
    <source>
        <strain evidence="3 4">FW100M-2</strain>
    </source>
</reference>
<keyword evidence="3" id="KW-0804">Transcription</keyword>
<evidence type="ECO:0000313" key="3">
    <source>
        <dbReference type="EMBL" id="QAY67730.1"/>
    </source>
</evidence>
<feature type="compositionally biased region" description="Basic and acidic residues" evidence="1">
    <location>
        <begin position="15"/>
        <end position="36"/>
    </location>
</feature>
<accession>A0A4P6EWI2</accession>
<feature type="region of interest" description="Disordered" evidence="1">
    <location>
        <begin position="1"/>
        <end position="38"/>
    </location>
</feature>
<keyword evidence="3" id="KW-0240">DNA-directed RNA polymerase</keyword>
<dbReference type="KEGG" id="pprt:ET464_16405"/>
<dbReference type="RefSeq" id="WP_129442805.1">
    <property type="nucleotide sequence ID" value="NZ_CP035492.1"/>
</dbReference>
<keyword evidence="2" id="KW-1133">Transmembrane helix</keyword>
<dbReference type="Pfam" id="PF11772">
    <property type="entry name" value="EpuA"/>
    <property type="match status" value="1"/>
</dbReference>
<proteinExistence type="predicted"/>
<protein>
    <submittedName>
        <fullName evidence="3">DNA-directed RNA polymerase subunit beta</fullName>
    </submittedName>
</protein>
<dbReference type="Proteomes" id="UP000293568">
    <property type="component" value="Chromosome"/>
</dbReference>
<keyword evidence="4" id="KW-1185">Reference proteome</keyword>
<keyword evidence="2" id="KW-0472">Membrane</keyword>
<feature type="transmembrane region" description="Helical" evidence="2">
    <location>
        <begin position="52"/>
        <end position="69"/>
    </location>
</feature>
<evidence type="ECO:0000256" key="2">
    <source>
        <dbReference type="SAM" id="Phobius"/>
    </source>
</evidence>
<evidence type="ECO:0000256" key="1">
    <source>
        <dbReference type="SAM" id="MobiDB-lite"/>
    </source>
</evidence>
<dbReference type="GO" id="GO:0000428">
    <property type="term" value="C:DNA-directed RNA polymerase complex"/>
    <property type="evidence" value="ECO:0007669"/>
    <property type="project" value="UniProtKB-KW"/>
</dbReference>
<sequence length="97" mass="10918">MADERAGRTEGLGNRSEDNNRLSRRQSEASEPEKARRSPAVRTLLWILRKGIVPLIMVIMLAVGLYIGYTKLGKGSSGDVFHWSTWKHVYDLIFGDA</sequence>
<organism evidence="3 4">
    <name type="scientific">Paenibacillus protaetiae</name>
    <dbReference type="NCBI Taxonomy" id="2509456"/>
    <lineage>
        <taxon>Bacteria</taxon>
        <taxon>Bacillati</taxon>
        <taxon>Bacillota</taxon>
        <taxon>Bacilli</taxon>
        <taxon>Bacillales</taxon>
        <taxon>Paenibacillaceae</taxon>
        <taxon>Paenibacillus</taxon>
    </lineage>
</organism>
<keyword evidence="2" id="KW-0812">Transmembrane</keyword>
<name>A0A4P6EWI2_9BACL</name>
<dbReference type="EMBL" id="CP035492">
    <property type="protein sequence ID" value="QAY67730.1"/>
    <property type="molecule type" value="Genomic_DNA"/>
</dbReference>
<gene>
    <name evidence="3" type="ORF">ET464_16405</name>
</gene>
<dbReference type="OrthoDB" id="2990424at2"/>
<dbReference type="InterPro" id="IPR024596">
    <property type="entry name" value="RNApol_su_b/EpuA"/>
</dbReference>
<dbReference type="AlphaFoldDB" id="A0A4P6EWI2"/>
<evidence type="ECO:0000313" key="4">
    <source>
        <dbReference type="Proteomes" id="UP000293568"/>
    </source>
</evidence>